<gene>
    <name evidence="5" type="ORF">OHK93_000431</name>
</gene>
<evidence type="ECO:0000256" key="2">
    <source>
        <dbReference type="ARBA" id="ARBA00022723"/>
    </source>
</evidence>
<name>A0AA43TRT0_9LECA</name>
<dbReference type="GO" id="GO:0005634">
    <property type="term" value="C:nucleus"/>
    <property type="evidence" value="ECO:0007669"/>
    <property type="project" value="UniProtKB-SubCell"/>
</dbReference>
<evidence type="ECO:0000313" key="6">
    <source>
        <dbReference type="Proteomes" id="UP001161017"/>
    </source>
</evidence>
<dbReference type="Proteomes" id="UP001161017">
    <property type="component" value="Unassembled WGS sequence"/>
</dbReference>
<dbReference type="Pfam" id="PF04082">
    <property type="entry name" value="Fungal_trans"/>
    <property type="match status" value="1"/>
</dbReference>
<keyword evidence="2" id="KW-0479">Metal-binding</keyword>
<dbReference type="GO" id="GO:0008270">
    <property type="term" value="F:zinc ion binding"/>
    <property type="evidence" value="ECO:0007669"/>
    <property type="project" value="InterPro"/>
</dbReference>
<dbReference type="AlphaFoldDB" id="A0AA43TRT0"/>
<evidence type="ECO:0000256" key="3">
    <source>
        <dbReference type="ARBA" id="ARBA00023242"/>
    </source>
</evidence>
<dbReference type="InterPro" id="IPR007219">
    <property type="entry name" value="XnlR_reg_dom"/>
</dbReference>
<comment type="caution">
    <text evidence="5">The sequence shown here is derived from an EMBL/GenBank/DDBJ whole genome shotgun (WGS) entry which is preliminary data.</text>
</comment>
<reference evidence="5" key="1">
    <citation type="journal article" date="2023" name="Genome Biol. Evol.">
        <title>First Whole Genome Sequence and Flow Cytometry Genome Size Data for the Lichen-Forming Fungus Ramalina farinacea (Ascomycota).</title>
        <authorList>
            <person name="Llewellyn T."/>
            <person name="Mian S."/>
            <person name="Hill R."/>
            <person name="Leitch I.J."/>
            <person name="Gaya E."/>
        </authorList>
    </citation>
    <scope>NUCLEOTIDE SEQUENCE</scope>
    <source>
        <strain evidence="5">LIQ254RAFAR</strain>
    </source>
</reference>
<protein>
    <recommendedName>
        <fullName evidence="4">Xylanolytic transcriptional activator regulatory domain-containing protein</fullName>
    </recommendedName>
</protein>
<accession>A0AA43TRT0</accession>
<sequence length="507" mass="57899">MLNVDPLVKFLHGPSLRRYLVDGAAELLCSPGPQGWEALRFAIYYTATTSLEPEDCLKNLGEEKSVLLARYRSGVEATLALADFVNSAKFGIRSNENTRRTWTLTSLAVRIAQALGLHREDKGNTHLRPFEREMRRRLWWSICLIDRQGSFDRGSDPIITVRSFNTPLPLNINDEDLIPGSREEPRILKDFTDMTLGLVCHELFDTERRLNFVPPGDFDKPQGSSTVPWSQKRDWVMECQKRIDDKYLRHCSTSIIVQRYTIFIGDIMLAIMWLCTVRPVQKRWDMDSFEVPGPEILRISVEIMEKAIKFSMDESVKPFIWISRIWVQWHALAIMLAELCVQVEGPVVERAWSIVNVAYDEVSRLISDSEKGRLFRPIKKLMQKAKMVREMHLDKYKTVQASQRLDEPVQTGNRTDFAPGNEPIAATTTALGAGPHMAAYSQTVTNNSDLDLINWDASLLTGTWNGMDCNSMNEMSWTNWESFVEDFQASADPQLDSDTAMYNSVAM</sequence>
<feature type="domain" description="Xylanolytic transcriptional activator regulatory" evidence="4">
    <location>
        <begin position="101"/>
        <end position="175"/>
    </location>
</feature>
<dbReference type="InterPro" id="IPR050613">
    <property type="entry name" value="Sec_Metabolite_Reg"/>
</dbReference>
<proteinExistence type="predicted"/>
<evidence type="ECO:0000256" key="1">
    <source>
        <dbReference type="ARBA" id="ARBA00004123"/>
    </source>
</evidence>
<evidence type="ECO:0000313" key="5">
    <source>
        <dbReference type="EMBL" id="MDI1485294.1"/>
    </source>
</evidence>
<dbReference type="CDD" id="cd12148">
    <property type="entry name" value="fungal_TF_MHR"/>
    <property type="match status" value="1"/>
</dbReference>
<comment type="subcellular location">
    <subcellularLocation>
        <location evidence="1">Nucleus</location>
    </subcellularLocation>
</comment>
<dbReference type="EMBL" id="JAPUFD010000001">
    <property type="protein sequence ID" value="MDI1485294.1"/>
    <property type="molecule type" value="Genomic_DNA"/>
</dbReference>
<dbReference type="GO" id="GO:0003677">
    <property type="term" value="F:DNA binding"/>
    <property type="evidence" value="ECO:0007669"/>
    <property type="project" value="InterPro"/>
</dbReference>
<dbReference type="GO" id="GO:0006351">
    <property type="term" value="P:DNA-templated transcription"/>
    <property type="evidence" value="ECO:0007669"/>
    <property type="project" value="InterPro"/>
</dbReference>
<keyword evidence="3" id="KW-0539">Nucleus</keyword>
<dbReference type="SMART" id="SM00906">
    <property type="entry name" value="Fungal_trans"/>
    <property type="match status" value="1"/>
</dbReference>
<evidence type="ECO:0000259" key="4">
    <source>
        <dbReference type="SMART" id="SM00906"/>
    </source>
</evidence>
<dbReference type="PANTHER" id="PTHR31001:SF50">
    <property type="entry name" value="ZN(II)2CYS6 TRANSCRIPTION FACTOR (EUROFUNG)"/>
    <property type="match status" value="1"/>
</dbReference>
<organism evidence="5 6">
    <name type="scientific">Ramalina farinacea</name>
    <dbReference type="NCBI Taxonomy" id="258253"/>
    <lineage>
        <taxon>Eukaryota</taxon>
        <taxon>Fungi</taxon>
        <taxon>Dikarya</taxon>
        <taxon>Ascomycota</taxon>
        <taxon>Pezizomycotina</taxon>
        <taxon>Lecanoromycetes</taxon>
        <taxon>OSLEUM clade</taxon>
        <taxon>Lecanoromycetidae</taxon>
        <taxon>Lecanorales</taxon>
        <taxon>Lecanorineae</taxon>
        <taxon>Ramalinaceae</taxon>
        <taxon>Ramalina</taxon>
    </lineage>
</organism>
<keyword evidence="6" id="KW-1185">Reference proteome</keyword>
<dbReference type="PANTHER" id="PTHR31001">
    <property type="entry name" value="UNCHARACTERIZED TRANSCRIPTIONAL REGULATORY PROTEIN"/>
    <property type="match status" value="1"/>
</dbReference>